<feature type="domain" description="Glycosyl transferase family 1" evidence="1">
    <location>
        <begin position="185"/>
        <end position="297"/>
    </location>
</feature>
<evidence type="ECO:0000313" key="4">
    <source>
        <dbReference type="Proteomes" id="UP001169574"/>
    </source>
</evidence>
<evidence type="ECO:0000313" key="3">
    <source>
        <dbReference type="EMBL" id="EMM7457228.1"/>
    </source>
</evidence>
<evidence type="ECO:0000259" key="1">
    <source>
        <dbReference type="Pfam" id="PF00534"/>
    </source>
</evidence>
<sequence length="363" mass="41276">MKKTVSVVGAAGIPACYGGFETLVENLTKHASPECNYVVYCSSPLYEVQKKTYNNASLKYVNLRANGLQSIPYDIISLFKARKSDVILILGVSGCTILPILKFFTKAKIITNIDGMEWKRNKWSTNVKRFLKLSEWFAVKFSDVVIADNMKITRYVKQCYGVEAKTIAYGGDHVLCVETTNYNDTPSTDEYYLSLCRIEPENNIDMILEAFSGSNKRLKFIGNWEASEYGKNLLSKYSSFSNIEMIKPVYELDELFKLRSNCRAYIHGHSAGGTNPSLVEIMHFAKPVFAFDCTFNRYTTDERAFYFANSVQLLGLLSDAESGVLDDEKCAVNMKLIADELYCWDKIAMKYEDVYFARDSQER</sequence>
<comment type="caution">
    <text evidence="3">The sequence shown here is derived from an EMBL/GenBank/DDBJ whole genome shotgun (WGS) entry which is preliminary data.</text>
</comment>
<name>A0AAN4EW13_CITFR</name>
<dbReference type="Proteomes" id="UP001169574">
    <property type="component" value="Unassembled WGS sequence"/>
</dbReference>
<dbReference type="InterPro" id="IPR015393">
    <property type="entry name" value="DUF1972"/>
</dbReference>
<reference evidence="3" key="1">
    <citation type="submission" date="2024-02" db="EMBL/GenBank/DDBJ databases">
        <authorList>
            <consortium name="Clinical and Environmental Microbiology Branch: Whole genome sequencing antimicrobial resistance pathogens in the healthcare setting"/>
        </authorList>
    </citation>
    <scope>NUCLEOTIDE SEQUENCE</scope>
    <source>
        <strain evidence="3">Whole organism</strain>
    </source>
</reference>
<dbReference type="AlphaFoldDB" id="A0AAN4EW13"/>
<dbReference type="EMBL" id="ABLGCN030000003">
    <property type="protein sequence ID" value="EMM7457228.1"/>
    <property type="molecule type" value="Genomic_DNA"/>
</dbReference>
<protein>
    <submittedName>
        <fullName evidence="3">DUF1972 domain-containing protein</fullName>
    </submittedName>
</protein>
<evidence type="ECO:0000259" key="2">
    <source>
        <dbReference type="Pfam" id="PF09314"/>
    </source>
</evidence>
<organism evidence="3 4">
    <name type="scientific">Citrobacter freundii</name>
    <dbReference type="NCBI Taxonomy" id="546"/>
    <lineage>
        <taxon>Bacteria</taxon>
        <taxon>Pseudomonadati</taxon>
        <taxon>Pseudomonadota</taxon>
        <taxon>Gammaproteobacteria</taxon>
        <taxon>Enterobacterales</taxon>
        <taxon>Enterobacteriaceae</taxon>
        <taxon>Citrobacter</taxon>
        <taxon>Citrobacter freundii complex</taxon>
    </lineage>
</organism>
<gene>
    <name evidence="3" type="ORF">P7U51_001713</name>
</gene>
<dbReference type="InterPro" id="IPR001296">
    <property type="entry name" value="Glyco_trans_1"/>
</dbReference>
<dbReference type="Pfam" id="PF09314">
    <property type="entry name" value="DUF1972"/>
    <property type="match status" value="1"/>
</dbReference>
<feature type="domain" description="DUF1972" evidence="2">
    <location>
        <begin position="3"/>
        <end position="172"/>
    </location>
</feature>
<proteinExistence type="predicted"/>
<dbReference type="Gene3D" id="3.40.50.2000">
    <property type="entry name" value="Glycogen Phosphorylase B"/>
    <property type="match status" value="2"/>
</dbReference>
<dbReference type="GO" id="GO:0016757">
    <property type="term" value="F:glycosyltransferase activity"/>
    <property type="evidence" value="ECO:0007669"/>
    <property type="project" value="InterPro"/>
</dbReference>
<dbReference type="Pfam" id="PF00534">
    <property type="entry name" value="Glycos_transf_1"/>
    <property type="match status" value="1"/>
</dbReference>
<accession>A0AAN4EW13</accession>
<dbReference type="SUPFAM" id="SSF53756">
    <property type="entry name" value="UDP-Glycosyltransferase/glycogen phosphorylase"/>
    <property type="match status" value="1"/>
</dbReference>